<evidence type="ECO:0000313" key="1">
    <source>
        <dbReference type="EMBL" id="KAA6470526.1"/>
    </source>
</evidence>
<accession>A0A9W7Q7H8</accession>
<evidence type="ECO:0000313" key="2">
    <source>
        <dbReference type="Proteomes" id="UP000323321"/>
    </source>
</evidence>
<name>A0A9W7Q7H8_BACCE</name>
<organism evidence="1 2">
    <name type="scientific">Bacillus cereus</name>
    <dbReference type="NCBI Taxonomy" id="1396"/>
    <lineage>
        <taxon>Bacteria</taxon>
        <taxon>Bacillati</taxon>
        <taxon>Bacillota</taxon>
        <taxon>Bacilli</taxon>
        <taxon>Bacillales</taxon>
        <taxon>Bacillaceae</taxon>
        <taxon>Bacillus</taxon>
        <taxon>Bacillus cereus group</taxon>
    </lineage>
</organism>
<dbReference type="Proteomes" id="UP000323321">
    <property type="component" value="Unassembled WGS sequence"/>
</dbReference>
<reference evidence="1 2" key="1">
    <citation type="submission" date="2018-08" db="EMBL/GenBank/DDBJ databases">
        <title>Bacillus phenotypic plasticity.</title>
        <authorList>
            <person name="Hurtado E."/>
        </authorList>
    </citation>
    <scope>NUCLEOTIDE SEQUENCE [LARGE SCALE GENOMIC DNA]</scope>
    <source>
        <strain evidence="1 2">111b</strain>
    </source>
</reference>
<protein>
    <submittedName>
        <fullName evidence="1">Uncharacterized protein</fullName>
    </submittedName>
</protein>
<dbReference type="EMBL" id="QSMZ01000005">
    <property type="protein sequence ID" value="KAA6470526.1"/>
    <property type="molecule type" value="Genomic_DNA"/>
</dbReference>
<proteinExistence type="predicted"/>
<gene>
    <name evidence="1" type="ORF">DX932_08335</name>
</gene>
<dbReference type="AlphaFoldDB" id="A0A9W7Q7H8"/>
<sequence length="77" mass="8772">MKSFNSMLDNLQKLIGEVKNTTQEVTFSTDGMLQVTKRASHISREVVHTYICYLSCLLLLVSSNHLETYSCIRDSND</sequence>
<comment type="caution">
    <text evidence="1">The sequence shown here is derived from an EMBL/GenBank/DDBJ whole genome shotgun (WGS) entry which is preliminary data.</text>
</comment>